<name>K6ZX31_9ALTE</name>
<sequence>MNEKTSPTLTAYQQATLGEIGIVTWQLQSAEPLGTAAAHYEPNTHRLTHNTDVDSDTLLPASSVAKAPSPIPESIKQFKSQELNTAVKKSVPNSLIFGFDVRSVKGSLVNDILLSVGYPQDKFDKVVNVDCEQYADYAFAWKIGKEVSYQSRLLVTPPIDTLLSPAIKKQLWSVISNIAND</sequence>
<keyword evidence="2" id="KW-1185">Reference proteome</keyword>
<dbReference type="RefSeq" id="WP_007106547.1">
    <property type="nucleotide sequence ID" value="NZ_BAER01000116.1"/>
</dbReference>
<evidence type="ECO:0000313" key="2">
    <source>
        <dbReference type="Proteomes" id="UP000006322"/>
    </source>
</evidence>
<organism evidence="1 2">
    <name type="scientific">Paraglaciecola polaris LMG 21857</name>
    <dbReference type="NCBI Taxonomy" id="1129793"/>
    <lineage>
        <taxon>Bacteria</taxon>
        <taxon>Pseudomonadati</taxon>
        <taxon>Pseudomonadota</taxon>
        <taxon>Gammaproteobacteria</taxon>
        <taxon>Alteromonadales</taxon>
        <taxon>Alteromonadaceae</taxon>
        <taxon>Paraglaciecola</taxon>
    </lineage>
</organism>
<dbReference type="Proteomes" id="UP000006322">
    <property type="component" value="Unassembled WGS sequence"/>
</dbReference>
<gene>
    <name evidence="1" type="ORF">GPLA_3902</name>
</gene>
<dbReference type="STRING" id="1129793.GPLA_3902"/>
<proteinExistence type="predicted"/>
<reference evidence="2" key="1">
    <citation type="journal article" date="2014" name="Environ. Microbiol.">
        <title>Comparative genomics of the marine bacterial genus Glaciecola reveals the high degree of genomic diversity and genomic characteristic for cold adaptation.</title>
        <authorList>
            <person name="Qin Q.L."/>
            <person name="Xie B.B."/>
            <person name="Yu Y."/>
            <person name="Shu Y.L."/>
            <person name="Rong J.C."/>
            <person name="Zhang Y.J."/>
            <person name="Zhao D.L."/>
            <person name="Chen X.L."/>
            <person name="Zhang X.Y."/>
            <person name="Chen B."/>
            <person name="Zhou B.C."/>
            <person name="Zhang Y.Z."/>
        </authorList>
    </citation>
    <scope>NUCLEOTIDE SEQUENCE [LARGE SCALE GENOMIC DNA]</scope>
    <source>
        <strain evidence="2">LMG 21857</strain>
    </source>
</reference>
<evidence type="ECO:0000313" key="1">
    <source>
        <dbReference type="EMBL" id="GAC34782.1"/>
    </source>
</evidence>
<protein>
    <submittedName>
        <fullName evidence="1">Uncharacterized protein</fullName>
    </submittedName>
</protein>
<dbReference type="OrthoDB" id="6387703at2"/>
<dbReference type="AlphaFoldDB" id="K6ZX31"/>
<dbReference type="EMBL" id="BAER01000116">
    <property type="protein sequence ID" value="GAC34782.1"/>
    <property type="molecule type" value="Genomic_DNA"/>
</dbReference>
<accession>K6ZX31</accession>
<comment type="caution">
    <text evidence="1">The sequence shown here is derived from an EMBL/GenBank/DDBJ whole genome shotgun (WGS) entry which is preliminary data.</text>
</comment>